<dbReference type="GO" id="GO:0045944">
    <property type="term" value="P:positive regulation of transcription by RNA polymerase II"/>
    <property type="evidence" value="ECO:0000318"/>
    <property type="project" value="GO_Central"/>
</dbReference>
<organism evidence="15 16">
    <name type="scientific">Ornithorhynchus anatinus</name>
    <name type="common">Duckbill platypus</name>
    <dbReference type="NCBI Taxonomy" id="9258"/>
    <lineage>
        <taxon>Eukaryota</taxon>
        <taxon>Metazoa</taxon>
        <taxon>Chordata</taxon>
        <taxon>Craniata</taxon>
        <taxon>Vertebrata</taxon>
        <taxon>Euteleostomi</taxon>
        <taxon>Mammalia</taxon>
        <taxon>Monotremata</taxon>
        <taxon>Ornithorhynchidae</taxon>
        <taxon>Ornithorhynchus</taxon>
    </lineage>
</organism>
<dbReference type="PANTHER" id="PTHR47316:SF1">
    <property type="entry name" value="FORKHEAD BOX PROTEIN H1"/>
    <property type="match status" value="1"/>
</dbReference>
<evidence type="ECO:0000313" key="15">
    <source>
        <dbReference type="Ensembl" id="ENSOANP00000049377.1"/>
    </source>
</evidence>
<dbReference type="GO" id="GO:0000976">
    <property type="term" value="F:transcription cis-regulatory region binding"/>
    <property type="evidence" value="ECO:0000318"/>
    <property type="project" value="GO_Central"/>
</dbReference>
<reference evidence="15" key="2">
    <citation type="submission" date="2025-08" db="UniProtKB">
        <authorList>
            <consortium name="Ensembl"/>
        </authorList>
    </citation>
    <scope>IDENTIFICATION</scope>
    <source>
        <strain evidence="15">Glennie</strain>
    </source>
</reference>
<comment type="function">
    <text evidence="7">Transcriptional activator. Recognizes and binds to the DNA sequence 5'-TGT[GT][GT]ATT-3'. Required for induction of the goosecoid (GSC) promoter by TGF-beta or activin signaling. Forms a transcriptionally active complex containing FOXH1/SMAD2/SMAD4 on a site on the GSC promoter called TARE (TGF-beta/activin response element).</text>
</comment>
<evidence type="ECO:0000256" key="3">
    <source>
        <dbReference type="ARBA" id="ARBA00023125"/>
    </source>
</evidence>
<feature type="region of interest" description="Disordered" evidence="13">
    <location>
        <begin position="158"/>
        <end position="251"/>
    </location>
</feature>
<keyword evidence="6 12" id="KW-0539">Nucleus</keyword>
<dbReference type="GO" id="GO:0007179">
    <property type="term" value="P:transforming growth factor beta receptor signaling pathway"/>
    <property type="evidence" value="ECO:0000318"/>
    <property type="project" value="GO_Central"/>
</dbReference>
<dbReference type="InParanoid" id="A0A6I8P660"/>
<feature type="compositionally biased region" description="Pro residues" evidence="13">
    <location>
        <begin position="197"/>
        <end position="207"/>
    </location>
</feature>
<keyword evidence="5" id="KW-0804">Transcription</keyword>
<dbReference type="Bgee" id="ENSOANG00000047838">
    <property type="expression patterns" value="Expressed in adult mammalian kidney"/>
</dbReference>
<feature type="compositionally biased region" description="Low complexity" evidence="13">
    <location>
        <begin position="236"/>
        <end position="248"/>
    </location>
</feature>
<feature type="domain" description="Fork-head" evidence="14">
    <location>
        <begin position="39"/>
        <end position="117"/>
    </location>
</feature>
<evidence type="ECO:0000256" key="2">
    <source>
        <dbReference type="ARBA" id="ARBA00023015"/>
    </source>
</evidence>
<feature type="compositionally biased region" description="Pro residues" evidence="13">
    <location>
        <begin position="225"/>
        <end position="235"/>
    </location>
</feature>
<evidence type="ECO:0000256" key="4">
    <source>
        <dbReference type="ARBA" id="ARBA00023159"/>
    </source>
</evidence>
<dbReference type="Pfam" id="PF00250">
    <property type="entry name" value="Forkhead"/>
    <property type="match status" value="1"/>
</dbReference>
<evidence type="ECO:0000256" key="10">
    <source>
        <dbReference type="ARBA" id="ARBA00080264"/>
    </source>
</evidence>
<dbReference type="SMART" id="SM00339">
    <property type="entry name" value="FH"/>
    <property type="match status" value="1"/>
</dbReference>
<evidence type="ECO:0000256" key="7">
    <source>
        <dbReference type="ARBA" id="ARBA00056524"/>
    </source>
</evidence>
<evidence type="ECO:0000256" key="5">
    <source>
        <dbReference type="ARBA" id="ARBA00023163"/>
    </source>
</evidence>
<keyword evidence="3 12" id="KW-0238">DNA-binding</keyword>
<reference evidence="15 16" key="1">
    <citation type="journal article" date="2008" name="Nature">
        <title>Genome analysis of the platypus reveals unique signatures of evolution.</title>
        <authorList>
            <person name="Warren W.C."/>
            <person name="Hillier L.W."/>
            <person name="Marshall Graves J.A."/>
            <person name="Birney E."/>
            <person name="Ponting C.P."/>
            <person name="Grutzner F."/>
            <person name="Belov K."/>
            <person name="Miller W."/>
            <person name="Clarke L."/>
            <person name="Chinwalla A.T."/>
            <person name="Yang S.P."/>
            <person name="Heger A."/>
            <person name="Locke D.P."/>
            <person name="Miethke P."/>
            <person name="Waters P.D."/>
            <person name="Veyrunes F."/>
            <person name="Fulton L."/>
            <person name="Fulton B."/>
            <person name="Graves T."/>
            <person name="Wallis J."/>
            <person name="Puente X.S."/>
            <person name="Lopez-Otin C."/>
            <person name="Ordonez G.R."/>
            <person name="Eichler E.E."/>
            <person name="Chen L."/>
            <person name="Cheng Z."/>
            <person name="Deakin J.E."/>
            <person name="Alsop A."/>
            <person name="Thompson K."/>
            <person name="Kirby P."/>
            <person name="Papenfuss A.T."/>
            <person name="Wakefield M.J."/>
            <person name="Olender T."/>
            <person name="Lancet D."/>
            <person name="Huttley G.A."/>
            <person name="Smit A.F."/>
            <person name="Pask A."/>
            <person name="Temple-Smith P."/>
            <person name="Batzer M.A."/>
            <person name="Walker J.A."/>
            <person name="Konkel M.K."/>
            <person name="Harris R.S."/>
            <person name="Whittington C.M."/>
            <person name="Wong E.S."/>
            <person name="Gemmell N.J."/>
            <person name="Buschiazzo E."/>
            <person name="Vargas Jentzsch I.M."/>
            <person name="Merkel A."/>
            <person name="Schmitz J."/>
            <person name="Zemann A."/>
            <person name="Churakov G."/>
            <person name="Kriegs J.O."/>
            <person name="Brosius J."/>
            <person name="Murchison E.P."/>
            <person name="Sachidanandam R."/>
            <person name="Smith C."/>
            <person name="Hannon G.J."/>
            <person name="Tsend-Ayush E."/>
            <person name="McMillan D."/>
            <person name="Attenborough R."/>
            <person name="Rens W."/>
            <person name="Ferguson-Smith M."/>
            <person name="Lefevre C.M."/>
            <person name="Sharp J.A."/>
            <person name="Nicholas K.R."/>
            <person name="Ray D.A."/>
            <person name="Kube M."/>
            <person name="Reinhardt R."/>
            <person name="Pringle T.H."/>
            <person name="Taylor J."/>
            <person name="Jones R.C."/>
            <person name="Nixon B."/>
            <person name="Dacheux J.L."/>
            <person name="Niwa H."/>
            <person name="Sekita Y."/>
            <person name="Huang X."/>
            <person name="Stark A."/>
            <person name="Kheradpour P."/>
            <person name="Kellis M."/>
            <person name="Flicek P."/>
            <person name="Chen Y."/>
            <person name="Webber C."/>
            <person name="Hardison R."/>
            <person name="Nelson J."/>
            <person name="Hallsworth-Pepin K."/>
            <person name="Delehaunty K."/>
            <person name="Markovic C."/>
            <person name="Minx P."/>
            <person name="Feng Y."/>
            <person name="Kremitzki C."/>
            <person name="Mitreva M."/>
            <person name="Glasscock J."/>
            <person name="Wylie T."/>
            <person name="Wohldmann P."/>
            <person name="Thiru P."/>
            <person name="Nhan M.N."/>
            <person name="Pohl C.S."/>
            <person name="Smith S.M."/>
            <person name="Hou S."/>
            <person name="Nefedov M."/>
            <person name="de Jong P.J."/>
            <person name="Renfree M.B."/>
            <person name="Mardis E.R."/>
            <person name="Wilson R.K."/>
        </authorList>
    </citation>
    <scope>NUCLEOTIDE SEQUENCE [LARGE SCALE GENOMIC DNA]</scope>
    <source>
        <strain evidence="15 16">Glennie</strain>
    </source>
</reference>
<dbReference type="InterPro" id="IPR036390">
    <property type="entry name" value="WH_DNA-bd_sf"/>
</dbReference>
<feature type="region of interest" description="Disordered" evidence="13">
    <location>
        <begin position="1"/>
        <end position="34"/>
    </location>
</feature>
<feature type="compositionally biased region" description="Low complexity" evidence="13">
    <location>
        <begin position="208"/>
        <end position="224"/>
    </location>
</feature>
<dbReference type="InterPro" id="IPR001766">
    <property type="entry name" value="Fork_head_dom"/>
</dbReference>
<dbReference type="FunCoup" id="A0A6I8P660">
    <property type="interactions" value="333"/>
</dbReference>
<dbReference type="AlphaFoldDB" id="A0A6I8P660"/>
<dbReference type="Proteomes" id="UP000002279">
    <property type="component" value="Chromosome 4"/>
</dbReference>
<dbReference type="InterPro" id="IPR030456">
    <property type="entry name" value="TF_fork_head_CS_2"/>
</dbReference>
<accession>A0A6I8P660</accession>
<comment type="subunit">
    <text evidence="8">Interacts with the MH2 domains of SMAD2 and SMAD3.</text>
</comment>
<dbReference type="PROSITE" id="PS50039">
    <property type="entry name" value="FORK_HEAD_3"/>
    <property type="match status" value="1"/>
</dbReference>
<dbReference type="GO" id="GO:0070412">
    <property type="term" value="F:R-SMAD binding"/>
    <property type="evidence" value="ECO:0007669"/>
    <property type="project" value="UniProtKB-ARBA"/>
</dbReference>
<keyword evidence="4" id="KW-0010">Activator</keyword>
<dbReference type="PROSITE" id="PS00658">
    <property type="entry name" value="FORK_HEAD_2"/>
    <property type="match status" value="1"/>
</dbReference>
<gene>
    <name evidence="15" type="primary">FOXH1</name>
</gene>
<dbReference type="PANTHER" id="PTHR47316">
    <property type="entry name" value="FORKHEAD BOX PROTEIN H1"/>
    <property type="match status" value="1"/>
</dbReference>
<evidence type="ECO:0000259" key="14">
    <source>
        <dbReference type="PROSITE" id="PS50039"/>
    </source>
</evidence>
<sequence>SSPQTGPAEGPPSPQLLEPLPCRAPPRRKKKKKYLRHAKPPYTYLAMIALVIQAAPGKRLKLAQIIKEIGSLFPFFQEDYHGWKDSIRHNLSSNPCFHKVLKNPKKPQAKGNFWAVDVSLVPAEALRLQNTAVVRQGGGPAAFPQDLAPYVLHGRRFKERESPPELPATPNSAPDPAKTQGSFDVHPLLRDFQETVTPPPSPSPRLPSPSASPSSSSSSSSSSPAQPPPSHPPLTMPLHAPRPLRFFPAPQPLRLPPARVGGSESSGEHPCWGTLPTSYSRGWAPNVVAPVVLPCYSCPPGTHWGLVPGPRPRPWLSRDLGALLQAVPPNKSVSDIRLTHPRDLLPPNSLGPIIAWYNP</sequence>
<protein>
    <recommendedName>
        <fullName evidence="9">Forkhead box protein H1</fullName>
    </recommendedName>
    <alternativeName>
        <fullName evidence="11">Forkhead activin signal transducer 1</fullName>
    </alternativeName>
    <alternativeName>
        <fullName evidence="10">Forkhead activin signal transducer 2</fullName>
    </alternativeName>
</protein>
<dbReference type="InterPro" id="IPR047511">
    <property type="entry name" value="FH_FOXH1"/>
</dbReference>
<evidence type="ECO:0000256" key="11">
    <source>
        <dbReference type="ARBA" id="ARBA00080266"/>
    </source>
</evidence>
<evidence type="ECO:0000256" key="6">
    <source>
        <dbReference type="ARBA" id="ARBA00023242"/>
    </source>
</evidence>
<dbReference type="FunFam" id="1.10.10.10:FF:000278">
    <property type="entry name" value="Forkhead box protein H1"/>
    <property type="match status" value="1"/>
</dbReference>
<evidence type="ECO:0000256" key="1">
    <source>
        <dbReference type="ARBA" id="ARBA00004123"/>
    </source>
</evidence>
<dbReference type="GO" id="GO:0032444">
    <property type="term" value="C:activin responsive factor complex"/>
    <property type="evidence" value="ECO:0000318"/>
    <property type="project" value="GO_Central"/>
</dbReference>
<dbReference type="CDD" id="cd20022">
    <property type="entry name" value="FH_FOXH"/>
    <property type="match status" value="1"/>
</dbReference>
<dbReference type="GO" id="GO:0001228">
    <property type="term" value="F:DNA-binding transcription activator activity, RNA polymerase II-specific"/>
    <property type="evidence" value="ECO:0000318"/>
    <property type="project" value="GO_Central"/>
</dbReference>
<evidence type="ECO:0000256" key="13">
    <source>
        <dbReference type="SAM" id="MobiDB-lite"/>
    </source>
</evidence>
<dbReference type="InterPro" id="IPR036388">
    <property type="entry name" value="WH-like_DNA-bd_sf"/>
</dbReference>
<evidence type="ECO:0000256" key="8">
    <source>
        <dbReference type="ARBA" id="ARBA00062759"/>
    </source>
</evidence>
<proteinExistence type="predicted"/>
<feature type="DNA-binding region" description="Fork-head" evidence="12">
    <location>
        <begin position="39"/>
        <end position="117"/>
    </location>
</feature>
<dbReference type="PRINTS" id="PR00053">
    <property type="entry name" value="FORKHEAD"/>
</dbReference>
<name>A0A6I8P660_ORNAN</name>
<dbReference type="GeneTree" id="ENSGT00940000159537"/>
<dbReference type="OMA" id="QCPPSNS"/>
<evidence type="ECO:0000256" key="12">
    <source>
        <dbReference type="PROSITE-ProRule" id="PRU00089"/>
    </source>
</evidence>
<dbReference type="Gene3D" id="1.10.10.10">
    <property type="entry name" value="Winged helix-like DNA-binding domain superfamily/Winged helix DNA-binding domain"/>
    <property type="match status" value="1"/>
</dbReference>
<feature type="compositionally biased region" description="Basic residues" evidence="13">
    <location>
        <begin position="25"/>
        <end position="34"/>
    </location>
</feature>
<reference evidence="15" key="3">
    <citation type="submission" date="2025-09" db="UniProtKB">
        <authorList>
            <consortium name="Ensembl"/>
        </authorList>
    </citation>
    <scope>IDENTIFICATION</scope>
    <source>
        <strain evidence="15">Glennie</strain>
    </source>
</reference>
<keyword evidence="2" id="KW-0805">Transcription regulation</keyword>
<comment type="subcellular location">
    <subcellularLocation>
        <location evidence="1 12">Nucleus</location>
    </subcellularLocation>
</comment>
<dbReference type="SUPFAM" id="SSF46785">
    <property type="entry name" value="Winged helix' DNA-binding domain"/>
    <property type="match status" value="1"/>
</dbReference>
<evidence type="ECO:0000256" key="9">
    <source>
        <dbReference type="ARBA" id="ARBA00072673"/>
    </source>
</evidence>
<keyword evidence="16" id="KW-1185">Reference proteome</keyword>
<dbReference type="Ensembl" id="ENSOANT00000074575.1">
    <property type="protein sequence ID" value="ENSOANP00000049377.1"/>
    <property type="gene ID" value="ENSOANG00000047838.1"/>
</dbReference>
<dbReference type="InterPro" id="IPR052327">
    <property type="entry name" value="Activin_resp_transcr_regulator"/>
</dbReference>
<evidence type="ECO:0000313" key="16">
    <source>
        <dbReference type="Proteomes" id="UP000002279"/>
    </source>
</evidence>